<proteinExistence type="predicted"/>
<accession>A0ABU3TL76</accession>
<keyword evidence="2" id="KW-1185">Reference proteome</keyword>
<gene>
    <name evidence="1" type="ORF">ROI90_17110</name>
</gene>
<dbReference type="Proteomes" id="UP001250698">
    <property type="component" value="Unassembled WGS sequence"/>
</dbReference>
<name>A0ABU3TL76_9BACT</name>
<dbReference type="RefSeq" id="WP_315999579.1">
    <property type="nucleotide sequence ID" value="NZ_JAWDJT010000012.1"/>
</dbReference>
<evidence type="ECO:0000313" key="2">
    <source>
        <dbReference type="Proteomes" id="UP001250698"/>
    </source>
</evidence>
<protein>
    <submittedName>
        <fullName evidence="1">Uncharacterized protein</fullName>
    </submittedName>
</protein>
<sequence>MTENAVLNKTQVADVLKQTDLTGRWWLVVWYELNGQQKWSRRAQFVVQEAGKPRRTWLIHPTTYPSLVSQLSKGVQFSVPHLENYRYDDYEAIEERKLQATKLWHRGSGAVQQLLDGLYRLDDTQGIPLVEAWAWQQEAEALLERLNWSEFLSLLRGTGPGNFEKHSQQLVDATERAKSKLEEIQRFLDKPAPDVIADWKGPVTFGDGSRYPNRITYHYCEEEEASWFRGPLPDLHTYNVAHRRMEREMEEEYFRSQVTRRRPAARVSIREQLLSIRSQIDEVLEQLDDEEDTDLFDDE</sequence>
<reference evidence="1 2" key="1">
    <citation type="submission" date="2023-10" db="EMBL/GenBank/DDBJ databases">
        <title>Hymenobacter endophyticus sp. nov., an isolate from the leaf tissues of wheat.</title>
        <authorList>
            <person name="Dai Y."/>
        </authorList>
    </citation>
    <scope>NUCLEOTIDE SEQUENCE [LARGE SCALE GENOMIC DNA]</scope>
    <source>
        <strain evidence="1 2">ZK17L-C2</strain>
    </source>
</reference>
<evidence type="ECO:0000313" key="1">
    <source>
        <dbReference type="EMBL" id="MDU0372129.1"/>
    </source>
</evidence>
<organism evidence="1 2">
    <name type="scientific">Hymenobacter endophyticus</name>
    <dbReference type="NCBI Taxonomy" id="3076335"/>
    <lineage>
        <taxon>Bacteria</taxon>
        <taxon>Pseudomonadati</taxon>
        <taxon>Bacteroidota</taxon>
        <taxon>Cytophagia</taxon>
        <taxon>Cytophagales</taxon>
        <taxon>Hymenobacteraceae</taxon>
        <taxon>Hymenobacter</taxon>
    </lineage>
</organism>
<dbReference type="EMBL" id="JAWDJT010000012">
    <property type="protein sequence ID" value="MDU0372129.1"/>
    <property type="molecule type" value="Genomic_DNA"/>
</dbReference>
<comment type="caution">
    <text evidence="1">The sequence shown here is derived from an EMBL/GenBank/DDBJ whole genome shotgun (WGS) entry which is preliminary data.</text>
</comment>